<dbReference type="AlphaFoldDB" id="A0A1A5YHX2"/>
<name>A0A1A5YHX2_9BACL</name>
<dbReference type="InterPro" id="IPR011008">
    <property type="entry name" value="Dimeric_a/b-barrel"/>
</dbReference>
<evidence type="ECO:0000313" key="2">
    <source>
        <dbReference type="EMBL" id="OBR65169.1"/>
    </source>
</evidence>
<dbReference type="STRING" id="1844972.A7K91_00375"/>
<evidence type="ECO:0000259" key="1">
    <source>
        <dbReference type="Pfam" id="PF16291"/>
    </source>
</evidence>
<accession>A0A1A5YHX2</accession>
<dbReference type="EMBL" id="LYPA01000060">
    <property type="protein sequence ID" value="OBR65169.1"/>
    <property type="molecule type" value="Genomic_DNA"/>
</dbReference>
<gene>
    <name evidence="2" type="ORF">A7K91_00375</name>
</gene>
<protein>
    <recommendedName>
        <fullName evidence="1">DUF4937 domain-containing protein</fullName>
    </recommendedName>
</protein>
<organism evidence="2 3">
    <name type="scientific">Paenibacillus oryzae</name>
    <dbReference type="NCBI Taxonomy" id="1844972"/>
    <lineage>
        <taxon>Bacteria</taxon>
        <taxon>Bacillati</taxon>
        <taxon>Bacillota</taxon>
        <taxon>Bacilli</taxon>
        <taxon>Bacillales</taxon>
        <taxon>Paenibacillaceae</taxon>
        <taxon>Paenibacillus</taxon>
    </lineage>
</organism>
<evidence type="ECO:0000313" key="3">
    <source>
        <dbReference type="Proteomes" id="UP000092024"/>
    </source>
</evidence>
<dbReference type="SUPFAM" id="SSF54909">
    <property type="entry name" value="Dimeric alpha+beta barrel"/>
    <property type="match status" value="1"/>
</dbReference>
<dbReference type="Proteomes" id="UP000092024">
    <property type="component" value="Unassembled WGS sequence"/>
</dbReference>
<comment type="caution">
    <text evidence="2">The sequence shown here is derived from an EMBL/GenBank/DDBJ whole genome shotgun (WGS) entry which is preliminary data.</text>
</comment>
<reference evidence="2 3" key="1">
    <citation type="submission" date="2016-05" db="EMBL/GenBank/DDBJ databases">
        <title>Paenibacillus oryzae. sp. nov., isolated from the rice root.</title>
        <authorList>
            <person name="Zhang J."/>
            <person name="Zhang X."/>
        </authorList>
    </citation>
    <scope>NUCLEOTIDE SEQUENCE [LARGE SCALE GENOMIC DNA]</scope>
    <source>
        <strain evidence="2 3">1DrF-4</strain>
    </source>
</reference>
<dbReference type="InterPro" id="IPR032555">
    <property type="entry name" value="DUF4937"/>
</dbReference>
<dbReference type="Pfam" id="PF16291">
    <property type="entry name" value="DUF4937"/>
    <property type="match status" value="1"/>
</dbReference>
<keyword evidence="3" id="KW-1185">Reference proteome</keyword>
<proteinExistence type="predicted"/>
<feature type="domain" description="DUF4937" evidence="1">
    <location>
        <begin position="12"/>
        <end position="99"/>
    </location>
</feature>
<sequence>MEAELREEKPMLIKMIKCEVDEQFKDRFHLAQTKWTELKLAKGFVAQFGGWNLLNKEEAVIIGVWESIDAYTLFMNQNHDKIVDENGQVETYKNIEVSLWSTNEIISSSDIEYFTFFALHDAGDFKNNKGNNDKTIFMTQIKNEELKKVLICKSELEGNYGDFETVIELDKEWIV</sequence>